<dbReference type="PANTHER" id="PTHR35709:SF1">
    <property type="entry name" value="PROTEIN PROTON GRADIENT REGULATION 5, CHLOROPLASTIC"/>
    <property type="match status" value="1"/>
</dbReference>
<evidence type="ECO:0000313" key="1">
    <source>
        <dbReference type="EMBL" id="PKU85002.1"/>
    </source>
</evidence>
<reference evidence="1 2" key="2">
    <citation type="journal article" date="2017" name="Nature">
        <title>The Apostasia genome and the evolution of orchids.</title>
        <authorList>
            <person name="Zhang G.Q."/>
            <person name="Liu K.W."/>
            <person name="Li Z."/>
            <person name="Lohaus R."/>
            <person name="Hsiao Y.Y."/>
            <person name="Niu S.C."/>
            <person name="Wang J.Y."/>
            <person name="Lin Y.C."/>
            <person name="Xu Q."/>
            <person name="Chen L.J."/>
            <person name="Yoshida K."/>
            <person name="Fujiwara S."/>
            <person name="Wang Z.W."/>
            <person name="Zhang Y.Q."/>
            <person name="Mitsuda N."/>
            <person name="Wang M."/>
            <person name="Liu G.H."/>
            <person name="Pecoraro L."/>
            <person name="Huang H.X."/>
            <person name="Xiao X.J."/>
            <person name="Lin M."/>
            <person name="Wu X.Y."/>
            <person name="Wu W.L."/>
            <person name="Chen Y.Y."/>
            <person name="Chang S.B."/>
            <person name="Sakamoto S."/>
            <person name="Ohme-Takagi M."/>
            <person name="Yagi M."/>
            <person name="Zeng S.J."/>
            <person name="Shen C.Y."/>
            <person name="Yeh C.M."/>
            <person name="Luo Y.B."/>
            <person name="Tsai W.C."/>
            <person name="Van de Peer Y."/>
            <person name="Liu Z.J."/>
        </authorList>
    </citation>
    <scope>NUCLEOTIDE SEQUENCE [LARGE SCALE GENOMIC DNA]</scope>
    <source>
        <tissue evidence="1">The whole plant</tissue>
    </source>
</reference>
<sequence length="85" mass="9659">MSISALSGLSTFSGGDRNAFKQAISWPVRRPRPLRFCPMMKNINEGKGFFDPIVVLGRNVIGNKRFGLCFYFDINNILIYNVKNE</sequence>
<organism evidence="1 2">
    <name type="scientific">Dendrobium catenatum</name>
    <dbReference type="NCBI Taxonomy" id="906689"/>
    <lineage>
        <taxon>Eukaryota</taxon>
        <taxon>Viridiplantae</taxon>
        <taxon>Streptophyta</taxon>
        <taxon>Embryophyta</taxon>
        <taxon>Tracheophyta</taxon>
        <taxon>Spermatophyta</taxon>
        <taxon>Magnoliopsida</taxon>
        <taxon>Liliopsida</taxon>
        <taxon>Asparagales</taxon>
        <taxon>Orchidaceae</taxon>
        <taxon>Epidendroideae</taxon>
        <taxon>Malaxideae</taxon>
        <taxon>Dendrobiinae</taxon>
        <taxon>Dendrobium</taxon>
    </lineage>
</organism>
<proteinExistence type="predicted"/>
<name>A0A2I0XAS5_9ASPA</name>
<dbReference type="PANTHER" id="PTHR35709">
    <property type="entry name" value="PROTEIN PROTON GRADIENT REGULATION 5, CHLOROPLASTIC"/>
    <property type="match status" value="1"/>
</dbReference>
<evidence type="ECO:0000313" key="2">
    <source>
        <dbReference type="Proteomes" id="UP000233837"/>
    </source>
</evidence>
<gene>
    <name evidence="1" type="primary">PGR5</name>
    <name evidence="1" type="ORF">MA16_Dca017170</name>
</gene>
<accession>A0A2I0XAS5</accession>
<dbReference type="GO" id="GO:0009773">
    <property type="term" value="P:photosynthetic electron transport in photosystem I"/>
    <property type="evidence" value="ECO:0007669"/>
    <property type="project" value="InterPro"/>
</dbReference>
<dbReference type="GO" id="GO:0009644">
    <property type="term" value="P:response to high light intensity"/>
    <property type="evidence" value="ECO:0007669"/>
    <property type="project" value="InterPro"/>
</dbReference>
<dbReference type="InterPro" id="IPR037497">
    <property type="entry name" value="PGR5"/>
</dbReference>
<dbReference type="AlphaFoldDB" id="A0A2I0XAS5"/>
<dbReference type="Proteomes" id="UP000233837">
    <property type="component" value="Unassembled WGS sequence"/>
</dbReference>
<dbReference type="GO" id="GO:0009055">
    <property type="term" value="F:electron transfer activity"/>
    <property type="evidence" value="ECO:0007669"/>
    <property type="project" value="TreeGrafter"/>
</dbReference>
<keyword evidence="2" id="KW-1185">Reference proteome</keyword>
<dbReference type="EMBL" id="KZ502007">
    <property type="protein sequence ID" value="PKU85002.1"/>
    <property type="molecule type" value="Genomic_DNA"/>
</dbReference>
<dbReference type="STRING" id="906689.A0A2I0XAS5"/>
<reference evidence="1 2" key="1">
    <citation type="journal article" date="2016" name="Sci. Rep.">
        <title>The Dendrobium catenatum Lindl. genome sequence provides insights into polysaccharide synthase, floral development and adaptive evolution.</title>
        <authorList>
            <person name="Zhang G.Q."/>
            <person name="Xu Q."/>
            <person name="Bian C."/>
            <person name="Tsai W.C."/>
            <person name="Yeh C.M."/>
            <person name="Liu K.W."/>
            <person name="Yoshida K."/>
            <person name="Zhang L.S."/>
            <person name="Chang S.B."/>
            <person name="Chen F."/>
            <person name="Shi Y."/>
            <person name="Su Y.Y."/>
            <person name="Zhang Y.Q."/>
            <person name="Chen L.J."/>
            <person name="Yin Y."/>
            <person name="Lin M."/>
            <person name="Huang H."/>
            <person name="Deng H."/>
            <person name="Wang Z.W."/>
            <person name="Zhu S.L."/>
            <person name="Zhao X."/>
            <person name="Deng C."/>
            <person name="Niu S.C."/>
            <person name="Huang J."/>
            <person name="Wang M."/>
            <person name="Liu G.H."/>
            <person name="Yang H.J."/>
            <person name="Xiao X.J."/>
            <person name="Hsiao Y.Y."/>
            <person name="Wu W.L."/>
            <person name="Chen Y.Y."/>
            <person name="Mitsuda N."/>
            <person name="Ohme-Takagi M."/>
            <person name="Luo Y.B."/>
            <person name="Van de Peer Y."/>
            <person name="Liu Z.J."/>
        </authorList>
    </citation>
    <scope>NUCLEOTIDE SEQUENCE [LARGE SCALE GENOMIC DNA]</scope>
    <source>
        <tissue evidence="1">The whole plant</tissue>
    </source>
</reference>
<protein>
    <submittedName>
        <fullName evidence="1">Protein PROTON GRADIENT REGULATION 5, chloroplastic</fullName>
    </submittedName>
</protein>
<dbReference type="GO" id="GO:0009507">
    <property type="term" value="C:chloroplast"/>
    <property type="evidence" value="ECO:0007669"/>
    <property type="project" value="TreeGrafter"/>
</dbReference>